<sequence>MFNARRNVFQLTSRVLTAYREVAQTRAKSTFVTRRGAALEVAPLNSIKSSSAKNVQGWTALNFAAAGLAAAASQMSPVGDCAGGEESAMKAAVYRSYGGPEEVALLAGIDKPTVAEDEVLIRVGAASINPSDVVIIGGYGKGMFEAKGSGKAGSLGSISKGSYVIGGADCVGVVAVVGEKVSNFKVGEKVWTSPDKFNNPGCWAEAVAVKAVEVAPAPNSLSVVEAASLPYVAATFFAAARAAGLSKNNAKDKKCFIHAASGSVGLLAIQVLSAWGATVVGSSSAKNKERVRSCGAEAVDYSSDFAQCGSLPPQSFDFVLNGEPIFSSEGEKFPGALQQCEARLLPLVKGGGSYVSLAHPMLHNIQNSGFLLGAMQSILFSTQALLVNKTYYGLSLGVGYHWAFASPAGEDLGELTELVEQGKVKPNVGKVFPANEIQEALKFSNSSSSIKVILEFETSVDIDKAATA</sequence>
<dbReference type="InterPro" id="IPR050700">
    <property type="entry name" value="YIM1/Zinc_Alcohol_DH_Fams"/>
</dbReference>
<dbReference type="SUPFAM" id="SSF50129">
    <property type="entry name" value="GroES-like"/>
    <property type="match status" value="1"/>
</dbReference>
<dbReference type="Gene3D" id="3.40.50.720">
    <property type="entry name" value="NAD(P)-binding Rossmann-like Domain"/>
    <property type="match status" value="1"/>
</dbReference>
<dbReference type="Pfam" id="PF08240">
    <property type="entry name" value="ADH_N"/>
    <property type="match status" value="1"/>
</dbReference>
<organism evidence="2 3">
    <name type="scientific">Cymbomonas tetramitiformis</name>
    <dbReference type="NCBI Taxonomy" id="36881"/>
    <lineage>
        <taxon>Eukaryota</taxon>
        <taxon>Viridiplantae</taxon>
        <taxon>Chlorophyta</taxon>
        <taxon>Pyramimonadophyceae</taxon>
        <taxon>Pyramimonadales</taxon>
        <taxon>Pyramimonadaceae</taxon>
        <taxon>Cymbomonas</taxon>
    </lineage>
</organism>
<dbReference type="InterPro" id="IPR020843">
    <property type="entry name" value="ER"/>
</dbReference>
<dbReference type="Pfam" id="PF13602">
    <property type="entry name" value="ADH_zinc_N_2"/>
    <property type="match status" value="1"/>
</dbReference>
<dbReference type="SUPFAM" id="SSF51735">
    <property type="entry name" value="NAD(P)-binding Rossmann-fold domains"/>
    <property type="match status" value="1"/>
</dbReference>
<dbReference type="Gene3D" id="3.90.180.10">
    <property type="entry name" value="Medium-chain alcohol dehydrogenases, catalytic domain"/>
    <property type="match status" value="1"/>
</dbReference>
<feature type="domain" description="Enoyl reductase (ER)" evidence="1">
    <location>
        <begin position="98"/>
        <end position="454"/>
    </location>
</feature>
<dbReference type="Proteomes" id="UP001190700">
    <property type="component" value="Unassembled WGS sequence"/>
</dbReference>
<evidence type="ECO:0000313" key="3">
    <source>
        <dbReference type="Proteomes" id="UP001190700"/>
    </source>
</evidence>
<dbReference type="SMART" id="SM00829">
    <property type="entry name" value="PKS_ER"/>
    <property type="match status" value="1"/>
</dbReference>
<reference evidence="2 3" key="1">
    <citation type="journal article" date="2015" name="Genome Biol. Evol.">
        <title>Comparative Genomics of a Bacterivorous Green Alga Reveals Evolutionary Causalities and Consequences of Phago-Mixotrophic Mode of Nutrition.</title>
        <authorList>
            <person name="Burns J.A."/>
            <person name="Paasch A."/>
            <person name="Narechania A."/>
            <person name="Kim E."/>
        </authorList>
    </citation>
    <scope>NUCLEOTIDE SEQUENCE [LARGE SCALE GENOMIC DNA]</scope>
    <source>
        <strain evidence="2 3">PLY_AMNH</strain>
    </source>
</reference>
<dbReference type="InterPro" id="IPR036291">
    <property type="entry name" value="NAD(P)-bd_dom_sf"/>
</dbReference>
<dbReference type="AlphaFoldDB" id="A0AAE0C4E2"/>
<dbReference type="GO" id="GO:0016491">
    <property type="term" value="F:oxidoreductase activity"/>
    <property type="evidence" value="ECO:0007669"/>
    <property type="project" value="InterPro"/>
</dbReference>
<dbReference type="PANTHER" id="PTHR11695:SF294">
    <property type="entry name" value="RETICULON-4-INTERACTING PROTEIN 1, MITOCHONDRIAL"/>
    <property type="match status" value="1"/>
</dbReference>
<protein>
    <recommendedName>
        <fullName evidence="1">Enoyl reductase (ER) domain-containing protein</fullName>
    </recommendedName>
</protein>
<name>A0AAE0C4E2_9CHLO</name>
<accession>A0AAE0C4E2</accession>
<dbReference type="EMBL" id="LGRX02029043">
    <property type="protein sequence ID" value="KAK3247355.1"/>
    <property type="molecule type" value="Genomic_DNA"/>
</dbReference>
<proteinExistence type="predicted"/>
<keyword evidence="3" id="KW-1185">Reference proteome</keyword>
<dbReference type="PANTHER" id="PTHR11695">
    <property type="entry name" value="ALCOHOL DEHYDROGENASE RELATED"/>
    <property type="match status" value="1"/>
</dbReference>
<dbReference type="InterPro" id="IPR013154">
    <property type="entry name" value="ADH-like_N"/>
</dbReference>
<gene>
    <name evidence="2" type="ORF">CYMTET_43145</name>
</gene>
<dbReference type="InterPro" id="IPR011032">
    <property type="entry name" value="GroES-like_sf"/>
</dbReference>
<dbReference type="GO" id="GO:0005739">
    <property type="term" value="C:mitochondrion"/>
    <property type="evidence" value="ECO:0007669"/>
    <property type="project" value="TreeGrafter"/>
</dbReference>
<comment type="caution">
    <text evidence="2">The sequence shown here is derived from an EMBL/GenBank/DDBJ whole genome shotgun (WGS) entry which is preliminary data.</text>
</comment>
<evidence type="ECO:0000259" key="1">
    <source>
        <dbReference type="SMART" id="SM00829"/>
    </source>
</evidence>
<evidence type="ECO:0000313" key="2">
    <source>
        <dbReference type="EMBL" id="KAK3247355.1"/>
    </source>
</evidence>